<feature type="binding site" evidence="2">
    <location>
        <position position="175"/>
    </location>
    <ligand>
        <name>Mn(2+)</name>
        <dbReference type="ChEBI" id="CHEBI:29035"/>
        <label>2</label>
    </ligand>
</feature>
<dbReference type="PIRSF" id="PIRSF005962">
    <property type="entry name" value="Pept_M20D_amidohydro"/>
    <property type="match status" value="1"/>
</dbReference>
<evidence type="ECO:0000259" key="3">
    <source>
        <dbReference type="Pfam" id="PF07687"/>
    </source>
</evidence>
<dbReference type="SUPFAM" id="SSF53187">
    <property type="entry name" value="Zn-dependent exopeptidases"/>
    <property type="match status" value="1"/>
</dbReference>
<dbReference type="Gene3D" id="3.30.70.360">
    <property type="match status" value="1"/>
</dbReference>
<dbReference type="GO" id="GO:0046872">
    <property type="term" value="F:metal ion binding"/>
    <property type="evidence" value="ECO:0007669"/>
    <property type="project" value="UniProtKB-KW"/>
</dbReference>
<dbReference type="InterPro" id="IPR017439">
    <property type="entry name" value="Amidohydrolase"/>
</dbReference>
<evidence type="ECO:0000313" key="4">
    <source>
        <dbReference type="EMBL" id="SFF33852.1"/>
    </source>
</evidence>
<feature type="domain" description="Peptidase M20 dimerisation" evidence="3">
    <location>
        <begin position="231"/>
        <end position="327"/>
    </location>
</feature>
<dbReference type="AlphaFoldDB" id="A0A1I2HVK6"/>
<dbReference type="RefSeq" id="WP_091531604.1">
    <property type="nucleotide sequence ID" value="NZ_FOOC01000002.1"/>
</dbReference>
<dbReference type="InterPro" id="IPR002933">
    <property type="entry name" value="Peptidase_M20"/>
</dbReference>
<dbReference type="PANTHER" id="PTHR11014:SF63">
    <property type="entry name" value="METALLOPEPTIDASE, PUTATIVE (AFU_ORTHOLOGUE AFUA_6G09600)-RELATED"/>
    <property type="match status" value="1"/>
</dbReference>
<dbReference type="InterPro" id="IPR036264">
    <property type="entry name" value="Bact_exopeptidase_dim_dom"/>
</dbReference>
<keyword evidence="2" id="KW-0479">Metal-binding</keyword>
<reference evidence="4 5" key="1">
    <citation type="submission" date="2016-10" db="EMBL/GenBank/DDBJ databases">
        <authorList>
            <person name="de Groot N.N."/>
        </authorList>
    </citation>
    <scope>NUCLEOTIDE SEQUENCE [LARGE SCALE GENOMIC DNA]</scope>
    <source>
        <strain evidence="4 5">DSM 23609</strain>
    </source>
</reference>
<dbReference type="Pfam" id="PF07687">
    <property type="entry name" value="M20_dimer"/>
    <property type="match status" value="1"/>
</dbReference>
<dbReference type="Pfam" id="PF01546">
    <property type="entry name" value="Peptidase_M20"/>
    <property type="match status" value="1"/>
</dbReference>
<dbReference type="FunFam" id="3.30.70.360:FF:000001">
    <property type="entry name" value="N-acetyldiaminopimelate deacetylase"/>
    <property type="match status" value="1"/>
</dbReference>
<dbReference type="Proteomes" id="UP000199771">
    <property type="component" value="Unassembled WGS sequence"/>
</dbReference>
<evidence type="ECO:0000256" key="2">
    <source>
        <dbReference type="PIRSR" id="PIRSR005962-1"/>
    </source>
</evidence>
<dbReference type="OrthoDB" id="9777385at2"/>
<keyword evidence="4" id="KW-0121">Carboxypeptidase</keyword>
<dbReference type="EMBL" id="FOOC01000002">
    <property type="protein sequence ID" value="SFF33852.1"/>
    <property type="molecule type" value="Genomic_DNA"/>
</dbReference>
<organism evidence="4 5">
    <name type="scientific">Fontimonas thermophila</name>
    <dbReference type="NCBI Taxonomy" id="1076937"/>
    <lineage>
        <taxon>Bacteria</taxon>
        <taxon>Pseudomonadati</taxon>
        <taxon>Pseudomonadota</taxon>
        <taxon>Gammaproteobacteria</taxon>
        <taxon>Nevskiales</taxon>
        <taxon>Nevskiaceae</taxon>
        <taxon>Fontimonas</taxon>
    </lineage>
</organism>
<comment type="cofactor">
    <cofactor evidence="2">
        <name>Mn(2+)</name>
        <dbReference type="ChEBI" id="CHEBI:29035"/>
    </cofactor>
    <text evidence="2">The Mn(2+) ion enhances activity.</text>
</comment>
<keyword evidence="1" id="KW-0378">Hydrolase</keyword>
<feature type="binding site" evidence="2">
    <location>
        <position position="141"/>
    </location>
    <ligand>
        <name>Mn(2+)</name>
        <dbReference type="ChEBI" id="CHEBI:29035"/>
        <label>2</label>
    </ligand>
</feature>
<protein>
    <submittedName>
        <fullName evidence="4">Carboxypeptidase Ss1. Metallo peptidase. MEROPS family M20D</fullName>
    </submittedName>
</protein>
<feature type="binding site" evidence="2">
    <location>
        <position position="410"/>
    </location>
    <ligand>
        <name>Mn(2+)</name>
        <dbReference type="ChEBI" id="CHEBI:29035"/>
        <label>2</label>
    </ligand>
</feature>
<dbReference type="GO" id="GO:0019877">
    <property type="term" value="P:diaminopimelate biosynthetic process"/>
    <property type="evidence" value="ECO:0007669"/>
    <property type="project" value="UniProtKB-ARBA"/>
</dbReference>
<feature type="binding site" evidence="2">
    <location>
        <position position="139"/>
    </location>
    <ligand>
        <name>Mn(2+)</name>
        <dbReference type="ChEBI" id="CHEBI:29035"/>
        <label>2</label>
    </ligand>
</feature>
<gene>
    <name evidence="4" type="ORF">SAMN04488120_102272</name>
</gene>
<sequence length="442" mass="48021">MGILHTASAVSVAAVLSQTLSQMPPASPDTRDLQALINAVQPHVIEHRRHLHAHPELSNREFATAAYIAEQLRALGVPVETGIARTGVVGVIKGARPGPVIALRADMDALPVTEQTDVPFRSTVRTTYDGKEVGVMHACGHDGHMAILLGVAEVLMQQRDILPGTVKLIFQPAEEGPPPGEEGGAAQMIREGVLRNDPQPEAIFGLHLLSQFEVGRVGYRSGGIMASADDLRIVVRGKQTHGAAPWLGIDPIVAAAQIVLGLQTIPSRQTEATKAPVIVSIGKIEGGVRDNIIPDRVEMKGTLRALDENMRQDLHARVQRTAEKIAEASSASAEVFIAERHAYPVTYNDPALMARMLPGLRQAFGDALFEAQPILGAEDFSFFQREIPGLYFFVGIRPPHIPPDEFPANHSPHFTMDEHALATGMRLFLHLVWDYLDGRREP</sequence>
<keyword evidence="2" id="KW-0464">Manganese</keyword>
<dbReference type="NCBIfam" id="TIGR01891">
    <property type="entry name" value="amidohydrolases"/>
    <property type="match status" value="1"/>
</dbReference>
<dbReference type="STRING" id="1076937.SAMN04488120_102272"/>
<evidence type="ECO:0000256" key="1">
    <source>
        <dbReference type="ARBA" id="ARBA00022801"/>
    </source>
</evidence>
<name>A0A1I2HVK6_9GAMM</name>
<dbReference type="PANTHER" id="PTHR11014">
    <property type="entry name" value="PEPTIDASE M20 FAMILY MEMBER"/>
    <property type="match status" value="1"/>
</dbReference>
<feature type="binding site" evidence="2">
    <location>
        <position position="207"/>
    </location>
    <ligand>
        <name>Mn(2+)</name>
        <dbReference type="ChEBI" id="CHEBI:29035"/>
        <label>2</label>
    </ligand>
</feature>
<dbReference type="Gene3D" id="3.40.630.10">
    <property type="entry name" value="Zn peptidases"/>
    <property type="match status" value="1"/>
</dbReference>
<dbReference type="InterPro" id="IPR011650">
    <property type="entry name" value="Peptidase_M20_dimer"/>
</dbReference>
<keyword evidence="4" id="KW-0645">Protease</keyword>
<proteinExistence type="predicted"/>
<dbReference type="SUPFAM" id="SSF55031">
    <property type="entry name" value="Bacterial exopeptidase dimerisation domain"/>
    <property type="match status" value="1"/>
</dbReference>
<keyword evidence="5" id="KW-1185">Reference proteome</keyword>
<accession>A0A1I2HVK6</accession>
<dbReference type="GO" id="GO:0050118">
    <property type="term" value="F:N-acetyldiaminopimelate deacetylase activity"/>
    <property type="evidence" value="ECO:0007669"/>
    <property type="project" value="UniProtKB-ARBA"/>
</dbReference>
<evidence type="ECO:0000313" key="5">
    <source>
        <dbReference type="Proteomes" id="UP000199771"/>
    </source>
</evidence>
<dbReference type="GO" id="GO:0004180">
    <property type="term" value="F:carboxypeptidase activity"/>
    <property type="evidence" value="ECO:0007669"/>
    <property type="project" value="UniProtKB-KW"/>
</dbReference>